<proteinExistence type="predicted"/>
<gene>
    <name evidence="1" type="ORF">Rhopal_003568-T1</name>
</gene>
<dbReference type="Gene3D" id="1.10.287.1250">
    <property type="match status" value="1"/>
</dbReference>
<comment type="caution">
    <text evidence="1">The sequence shown here is derived from an EMBL/GenBank/DDBJ whole genome shotgun (WGS) entry which is preliminary data.</text>
</comment>
<sequence length="81" mass="9284">MSPPYLLDLPRVAQLPKELDSALADVERQFDTPTQKLKDIVDQMLWEFGKGLGELPTDETRDTFMHVRSLASLVWPIPHTH</sequence>
<protein>
    <submittedName>
        <fullName evidence="1">Uncharacterized protein</fullName>
    </submittedName>
</protein>
<dbReference type="EMBL" id="BQKY01000007">
    <property type="protein sequence ID" value="GJN90556.1"/>
    <property type="molecule type" value="Genomic_DNA"/>
</dbReference>
<organism evidence="1 2">
    <name type="scientific">Rhodotorula paludigena</name>
    <dbReference type="NCBI Taxonomy" id="86838"/>
    <lineage>
        <taxon>Eukaryota</taxon>
        <taxon>Fungi</taxon>
        <taxon>Dikarya</taxon>
        <taxon>Basidiomycota</taxon>
        <taxon>Pucciniomycotina</taxon>
        <taxon>Microbotryomycetes</taxon>
        <taxon>Sporidiobolales</taxon>
        <taxon>Sporidiobolaceae</taxon>
        <taxon>Rhodotorula</taxon>
    </lineage>
</organism>
<name>A0AAV5GDD9_9BASI</name>
<dbReference type="Proteomes" id="UP001342314">
    <property type="component" value="Unassembled WGS sequence"/>
</dbReference>
<reference evidence="1 2" key="1">
    <citation type="submission" date="2021-12" db="EMBL/GenBank/DDBJ databases">
        <title>High titer production of polyol ester of fatty acids by Rhodotorula paludigena BS15 towards product separation-free biomass refinery.</title>
        <authorList>
            <person name="Mano J."/>
            <person name="Ono H."/>
            <person name="Tanaka T."/>
            <person name="Naito K."/>
            <person name="Sushida H."/>
            <person name="Ike M."/>
            <person name="Tokuyasu K."/>
            <person name="Kitaoka M."/>
        </authorList>
    </citation>
    <scope>NUCLEOTIDE SEQUENCE [LARGE SCALE GENOMIC DNA]</scope>
    <source>
        <strain evidence="1 2">BS15</strain>
    </source>
</reference>
<evidence type="ECO:0000313" key="2">
    <source>
        <dbReference type="Proteomes" id="UP001342314"/>
    </source>
</evidence>
<evidence type="ECO:0000313" key="1">
    <source>
        <dbReference type="EMBL" id="GJN90556.1"/>
    </source>
</evidence>
<keyword evidence="2" id="KW-1185">Reference proteome</keyword>
<accession>A0AAV5GDD9</accession>
<dbReference type="AlphaFoldDB" id="A0AAV5GDD9"/>